<reference evidence="1" key="1">
    <citation type="journal article" date="2021" name="Genome Biol. Evol.">
        <title>A High-Quality Reference Genome for a Parasitic Bivalve with Doubly Uniparental Inheritance (Bivalvia: Unionida).</title>
        <authorList>
            <person name="Smith C.H."/>
        </authorList>
    </citation>
    <scope>NUCLEOTIDE SEQUENCE</scope>
    <source>
        <strain evidence="1">CHS0354</strain>
    </source>
</reference>
<reference evidence="1" key="3">
    <citation type="submission" date="2023-05" db="EMBL/GenBank/DDBJ databases">
        <authorList>
            <person name="Smith C.H."/>
        </authorList>
    </citation>
    <scope>NUCLEOTIDE SEQUENCE</scope>
    <source>
        <strain evidence="1">CHS0354</strain>
        <tissue evidence="1">Mantle</tissue>
    </source>
</reference>
<keyword evidence="2" id="KW-1185">Reference proteome</keyword>
<accession>A0AAE0SIZ7</accession>
<protein>
    <submittedName>
        <fullName evidence="1">Uncharacterized protein</fullName>
    </submittedName>
</protein>
<gene>
    <name evidence="1" type="ORF">CHS0354_008163</name>
</gene>
<dbReference type="AlphaFoldDB" id="A0AAE0SIZ7"/>
<evidence type="ECO:0000313" key="1">
    <source>
        <dbReference type="EMBL" id="KAK3592623.1"/>
    </source>
</evidence>
<name>A0AAE0SIZ7_9BIVA</name>
<comment type="caution">
    <text evidence="1">The sequence shown here is derived from an EMBL/GenBank/DDBJ whole genome shotgun (WGS) entry which is preliminary data.</text>
</comment>
<sequence length="71" mass="8277">MMHTELRNRYKEVISSLNKIRINRAEGFLGSEVFELWDKIVYEENEVLGLKGLRSRRFSTARSVCGDKLEG</sequence>
<dbReference type="EMBL" id="JAEAOA010000547">
    <property type="protein sequence ID" value="KAK3592623.1"/>
    <property type="molecule type" value="Genomic_DNA"/>
</dbReference>
<organism evidence="1 2">
    <name type="scientific">Potamilus streckersoni</name>
    <dbReference type="NCBI Taxonomy" id="2493646"/>
    <lineage>
        <taxon>Eukaryota</taxon>
        <taxon>Metazoa</taxon>
        <taxon>Spiralia</taxon>
        <taxon>Lophotrochozoa</taxon>
        <taxon>Mollusca</taxon>
        <taxon>Bivalvia</taxon>
        <taxon>Autobranchia</taxon>
        <taxon>Heteroconchia</taxon>
        <taxon>Palaeoheterodonta</taxon>
        <taxon>Unionida</taxon>
        <taxon>Unionoidea</taxon>
        <taxon>Unionidae</taxon>
        <taxon>Ambleminae</taxon>
        <taxon>Lampsilini</taxon>
        <taxon>Potamilus</taxon>
    </lineage>
</organism>
<dbReference type="Proteomes" id="UP001195483">
    <property type="component" value="Unassembled WGS sequence"/>
</dbReference>
<proteinExistence type="predicted"/>
<evidence type="ECO:0000313" key="2">
    <source>
        <dbReference type="Proteomes" id="UP001195483"/>
    </source>
</evidence>
<reference evidence="1" key="2">
    <citation type="journal article" date="2021" name="Genome Biol. Evol.">
        <title>Developing a high-quality reference genome for a parasitic bivalve with doubly uniparental inheritance (Bivalvia: Unionida).</title>
        <authorList>
            <person name="Smith C.H."/>
        </authorList>
    </citation>
    <scope>NUCLEOTIDE SEQUENCE</scope>
    <source>
        <strain evidence="1">CHS0354</strain>
        <tissue evidence="1">Mantle</tissue>
    </source>
</reference>